<feature type="transmembrane region" description="Helical" evidence="2">
    <location>
        <begin position="242"/>
        <end position="267"/>
    </location>
</feature>
<dbReference type="InterPro" id="IPR044750">
    <property type="entry name" value="C2_SRC2/BAP"/>
</dbReference>
<reference evidence="4 5" key="1">
    <citation type="submission" date="2019-09" db="EMBL/GenBank/DDBJ databases">
        <title>A chromosome-level genome assembly of the Chinese tupelo Nyssa sinensis.</title>
        <authorList>
            <person name="Yang X."/>
            <person name="Kang M."/>
            <person name="Yang Y."/>
            <person name="Xiong H."/>
            <person name="Wang M."/>
            <person name="Zhang Z."/>
            <person name="Wang Z."/>
            <person name="Wu H."/>
            <person name="Ma T."/>
            <person name="Liu J."/>
            <person name="Xi Z."/>
        </authorList>
    </citation>
    <scope>NUCLEOTIDE SEQUENCE [LARGE SCALE GENOMIC DNA]</scope>
    <source>
        <strain evidence="4">J267</strain>
        <tissue evidence="4">Leaf</tissue>
    </source>
</reference>
<evidence type="ECO:0000313" key="4">
    <source>
        <dbReference type="EMBL" id="KAA8527464.1"/>
    </source>
</evidence>
<dbReference type="GO" id="GO:0006952">
    <property type="term" value="P:defense response"/>
    <property type="evidence" value="ECO:0007669"/>
    <property type="project" value="InterPro"/>
</dbReference>
<organism evidence="4 5">
    <name type="scientific">Nyssa sinensis</name>
    <dbReference type="NCBI Taxonomy" id="561372"/>
    <lineage>
        <taxon>Eukaryota</taxon>
        <taxon>Viridiplantae</taxon>
        <taxon>Streptophyta</taxon>
        <taxon>Embryophyta</taxon>
        <taxon>Tracheophyta</taxon>
        <taxon>Spermatophyta</taxon>
        <taxon>Magnoliopsida</taxon>
        <taxon>eudicotyledons</taxon>
        <taxon>Gunneridae</taxon>
        <taxon>Pentapetalae</taxon>
        <taxon>asterids</taxon>
        <taxon>Cornales</taxon>
        <taxon>Nyssaceae</taxon>
        <taxon>Nyssa</taxon>
    </lineage>
</organism>
<evidence type="ECO:0000259" key="3">
    <source>
        <dbReference type="PROSITE" id="PS50004"/>
    </source>
</evidence>
<accession>A0A5J5AB45</accession>
<dbReference type="EMBL" id="CM018045">
    <property type="protein sequence ID" value="KAA8527464.1"/>
    <property type="molecule type" value="Genomic_DNA"/>
</dbReference>
<evidence type="ECO:0000256" key="1">
    <source>
        <dbReference type="SAM" id="MobiDB-lite"/>
    </source>
</evidence>
<protein>
    <recommendedName>
        <fullName evidence="3">C2 domain-containing protein</fullName>
    </recommendedName>
</protein>
<dbReference type="Proteomes" id="UP000325577">
    <property type="component" value="Linkage Group LG21"/>
</dbReference>
<dbReference type="InterPro" id="IPR000008">
    <property type="entry name" value="C2_dom"/>
</dbReference>
<dbReference type="CDD" id="cd04051">
    <property type="entry name" value="C2_SRC2_like"/>
    <property type="match status" value="1"/>
</dbReference>
<keyword evidence="2" id="KW-1133">Transmembrane helix</keyword>
<dbReference type="Gene3D" id="2.60.40.150">
    <property type="entry name" value="C2 domain"/>
    <property type="match status" value="1"/>
</dbReference>
<feature type="domain" description="C2" evidence="3">
    <location>
        <begin position="1"/>
        <end position="112"/>
    </location>
</feature>
<dbReference type="InterPro" id="IPR035892">
    <property type="entry name" value="C2_domain_sf"/>
</dbReference>
<dbReference type="Pfam" id="PF00168">
    <property type="entry name" value="C2"/>
    <property type="match status" value="1"/>
</dbReference>
<keyword evidence="5" id="KW-1185">Reference proteome</keyword>
<sequence length="292" mass="31893">MEYRTLEINVISAKDLNKVNLITKMEVYVVVSISGDQKSKRKTTVDREGDSNPTWNFTIKFTIDESAAQYNHFMLTFKLRGERSLGDKDIGEVNVPVKELLDAAGDGKMQFVSYQVSKPSGKPKGELYFSYKFGKKVAGAVAAKVDEPVTTYPVTAPVLGPISAYRPPPPYAAATAATPYPPLTGGYPPALPTGGYPPPPVAYQPPPPYTGYPQPQPPGYSYLPQPGYVYPPVQQPRKKNNFGIAVGAGLLVLGEGAFLMLMFLYFVTLIKALNIRSCEMILAVSPNFRDAE</sequence>
<dbReference type="PANTHER" id="PTHR32246:SF173">
    <property type="entry name" value="C2 DOMAIN-CONTAINING PROTEIN"/>
    <property type="match status" value="1"/>
</dbReference>
<feature type="region of interest" description="Disordered" evidence="1">
    <location>
        <begin position="196"/>
        <end position="216"/>
    </location>
</feature>
<dbReference type="PANTHER" id="PTHR32246">
    <property type="entry name" value="INGRESSION PROTEIN FIC1"/>
    <property type="match status" value="1"/>
</dbReference>
<keyword evidence="2" id="KW-0812">Transmembrane</keyword>
<dbReference type="PROSITE" id="PS50004">
    <property type="entry name" value="C2"/>
    <property type="match status" value="1"/>
</dbReference>
<dbReference type="OrthoDB" id="270970at2759"/>
<proteinExistence type="predicted"/>
<dbReference type="SUPFAM" id="SSF49562">
    <property type="entry name" value="C2 domain (Calcium/lipid-binding domain, CaLB)"/>
    <property type="match status" value="1"/>
</dbReference>
<keyword evidence="2" id="KW-0472">Membrane</keyword>
<dbReference type="AlphaFoldDB" id="A0A5J5AB45"/>
<name>A0A5J5AB45_9ASTE</name>
<evidence type="ECO:0000313" key="5">
    <source>
        <dbReference type="Proteomes" id="UP000325577"/>
    </source>
</evidence>
<gene>
    <name evidence="4" type="ORF">F0562_034821</name>
</gene>
<evidence type="ECO:0000256" key="2">
    <source>
        <dbReference type="SAM" id="Phobius"/>
    </source>
</evidence>
<dbReference type="SMART" id="SM00239">
    <property type="entry name" value="C2"/>
    <property type="match status" value="1"/>
</dbReference>